<keyword evidence="1" id="KW-0175">Coiled coil</keyword>
<evidence type="ECO:0000256" key="2">
    <source>
        <dbReference type="SAM" id="MobiDB-lite"/>
    </source>
</evidence>
<feature type="coiled-coil region" evidence="1">
    <location>
        <begin position="410"/>
        <end position="490"/>
    </location>
</feature>
<feature type="region of interest" description="Disordered" evidence="2">
    <location>
        <begin position="181"/>
        <end position="201"/>
    </location>
</feature>
<reference evidence="3 4" key="1">
    <citation type="submission" date="2017-06" db="EMBL/GenBank/DDBJ databases">
        <title>A platform for efficient transgenesis in Macrostomum lignano, a flatworm model organism for stem cell research.</title>
        <authorList>
            <person name="Berezikov E."/>
        </authorList>
    </citation>
    <scope>NUCLEOTIDE SEQUENCE [LARGE SCALE GENOMIC DNA]</scope>
    <source>
        <strain evidence="3">DV1</strain>
        <tissue evidence="3">Whole organism</tissue>
    </source>
</reference>
<feature type="region of interest" description="Disordered" evidence="2">
    <location>
        <begin position="46"/>
        <end position="103"/>
    </location>
</feature>
<feature type="compositionally biased region" description="Basic residues" evidence="2">
    <location>
        <begin position="1"/>
        <end position="10"/>
    </location>
</feature>
<comment type="caution">
    <text evidence="3">The sequence shown here is derived from an EMBL/GenBank/DDBJ whole genome shotgun (WGS) entry which is preliminary data.</text>
</comment>
<feature type="compositionally biased region" description="Polar residues" evidence="2">
    <location>
        <begin position="231"/>
        <end position="241"/>
    </location>
</feature>
<name>A0A267E4Z9_9PLAT</name>
<feature type="compositionally biased region" description="Polar residues" evidence="2">
    <location>
        <begin position="11"/>
        <end position="23"/>
    </location>
</feature>
<sequence length="672" mass="73485">LSPMSHHRKASSTPVRTGQQSAVGSGPGYASESTGYYFVNLTALEEQKQKQQQQQQQSSSSKPAAGKTTGQLKGCSQLLADIMTSSSEDEDIDKLDQSTLSARSAAEASTYSLPSYKQMNSAAQPQPGQQPRQQSQPPPKQHREFAQTVYSKPVASLATVANQKQYDYSYEFGNSPLFESTKPNWTAANQKQQQERHSQNHRLESTATLATVANQQQRQSGQTLRPEPTVPKQQQQHQFAQTLRPGLKKPIATVANDEQHHQFAQTLRPESKKPIATVANVEQHQFAQTLRPEPKNAIATVANDEQHQFAQTLRPEPKNAIATVANGQQQQTEPLAASLPIIPTGSECPVRDTDREHQHRHQHQRRSVCRHGNPVKSRHRQSQPQPAVKVISDAAGDSQAKCTVGGCQSSQELLARLESTESALERSRAEAEARLAELCARENELMRLRHDALRREARLRAEADREREARACAEARADALEKETRRLASALGERDLQLRACQEKMRRINRSLGYIAKASSEFGVESPSAAAAAAVAAASKIAASDAGFTDKDDDATEADDATTDCDVSMSTGCSCAAEVPHPSQPKTYTVLPSPLAAGQRHQQQRPIESVQPSPPTLDVCKPPPQAEKSAATIAAGKTDAEDADDRDFRLGLARIDDQIRRLQASLKSPSYA</sequence>
<evidence type="ECO:0000313" key="3">
    <source>
        <dbReference type="EMBL" id="PAA56645.1"/>
    </source>
</evidence>
<feature type="region of interest" description="Disordered" evidence="2">
    <location>
        <begin position="119"/>
        <end position="145"/>
    </location>
</feature>
<evidence type="ECO:0000313" key="4">
    <source>
        <dbReference type="Proteomes" id="UP000215902"/>
    </source>
</evidence>
<dbReference type="AlphaFoldDB" id="A0A267E4Z9"/>
<feature type="compositionally biased region" description="Polar residues" evidence="2">
    <location>
        <begin position="213"/>
        <end position="223"/>
    </location>
</feature>
<feature type="compositionally biased region" description="Basic residues" evidence="2">
    <location>
        <begin position="358"/>
        <end position="369"/>
    </location>
</feature>
<keyword evidence="4" id="KW-1185">Reference proteome</keyword>
<protein>
    <submittedName>
        <fullName evidence="3">Uncharacterized protein</fullName>
    </submittedName>
</protein>
<evidence type="ECO:0000256" key="1">
    <source>
        <dbReference type="SAM" id="Coils"/>
    </source>
</evidence>
<feature type="compositionally biased region" description="Polar residues" evidence="2">
    <location>
        <begin position="181"/>
        <end position="192"/>
    </location>
</feature>
<proteinExistence type="predicted"/>
<feature type="compositionally biased region" description="Low complexity" evidence="2">
    <location>
        <begin position="124"/>
        <end position="135"/>
    </location>
</feature>
<accession>A0A267E4Z9</accession>
<dbReference type="Proteomes" id="UP000215902">
    <property type="component" value="Unassembled WGS sequence"/>
</dbReference>
<feature type="region of interest" description="Disordered" evidence="2">
    <location>
        <begin position="595"/>
        <end position="644"/>
    </location>
</feature>
<dbReference type="EMBL" id="NIVC01002596">
    <property type="protein sequence ID" value="PAA56645.1"/>
    <property type="molecule type" value="Genomic_DNA"/>
</dbReference>
<gene>
    <name evidence="3" type="ORF">BOX15_Mlig000628g1</name>
</gene>
<feature type="region of interest" description="Disordered" evidence="2">
    <location>
        <begin position="1"/>
        <end position="29"/>
    </location>
</feature>
<organism evidence="3 4">
    <name type="scientific">Macrostomum lignano</name>
    <dbReference type="NCBI Taxonomy" id="282301"/>
    <lineage>
        <taxon>Eukaryota</taxon>
        <taxon>Metazoa</taxon>
        <taxon>Spiralia</taxon>
        <taxon>Lophotrochozoa</taxon>
        <taxon>Platyhelminthes</taxon>
        <taxon>Rhabditophora</taxon>
        <taxon>Macrostomorpha</taxon>
        <taxon>Macrostomida</taxon>
        <taxon>Macrostomidae</taxon>
        <taxon>Macrostomum</taxon>
    </lineage>
</organism>
<feature type="region of interest" description="Disordered" evidence="2">
    <location>
        <begin position="351"/>
        <end position="387"/>
    </location>
</feature>
<feature type="non-terminal residue" evidence="3">
    <location>
        <position position="1"/>
    </location>
</feature>
<feature type="region of interest" description="Disordered" evidence="2">
    <location>
        <begin position="213"/>
        <end position="242"/>
    </location>
</feature>
<feature type="compositionally biased region" description="Low complexity" evidence="2">
    <location>
        <begin position="50"/>
        <end position="62"/>
    </location>
</feature>